<comment type="similarity">
    <text evidence="1">Belongs to the bacterial solute-binding protein 5 family.</text>
</comment>
<evidence type="ECO:0000313" key="7">
    <source>
        <dbReference type="Proteomes" id="UP000182624"/>
    </source>
</evidence>
<dbReference type="InterPro" id="IPR039424">
    <property type="entry name" value="SBP_5"/>
</dbReference>
<reference evidence="7" key="1">
    <citation type="submission" date="2016-10" db="EMBL/GenBank/DDBJ databases">
        <authorList>
            <person name="Varghese N."/>
            <person name="Submissions S."/>
        </authorList>
    </citation>
    <scope>NUCLEOTIDE SEQUENCE [LARGE SCALE GENOMIC DNA]</scope>
    <source>
        <strain evidence="7">P18</strain>
    </source>
</reference>
<dbReference type="CDD" id="cd08518">
    <property type="entry name" value="PBP2_NikA_DppA_OppA_like_19"/>
    <property type="match status" value="1"/>
</dbReference>
<evidence type="ECO:0000256" key="2">
    <source>
        <dbReference type="ARBA" id="ARBA00022448"/>
    </source>
</evidence>
<dbReference type="GO" id="GO:0043190">
    <property type="term" value="C:ATP-binding cassette (ABC) transporter complex"/>
    <property type="evidence" value="ECO:0007669"/>
    <property type="project" value="InterPro"/>
</dbReference>
<dbReference type="GO" id="GO:1904680">
    <property type="term" value="F:peptide transmembrane transporter activity"/>
    <property type="evidence" value="ECO:0007669"/>
    <property type="project" value="TreeGrafter"/>
</dbReference>
<proteinExistence type="inferred from homology"/>
<sequence>MDFSLAYNPIDIKNWRTEMKSKSISFVLGIILAFSMIGCGQSATTESKEVQTSETQNAQTQQKGSQDQAETTAEHAVAADDAESINVYIGGSIFDSSMDPVKGFMSYGYPFVNEALIQADTNSEYVADLATDWEVSDDALTYTFNLREGVTFSDGTPFTAEDVVFTYEEVQKNQANNENVDLTKLKSVEADGDYKVVFTLNECYSPFLDTVAMLQIVPSDSYNSETFDTAPIGTGAYKVAQYDTNQQIILQINDSYWGGTPDIEQVNIISMDQDTAYSNAVSGQLDVVMVGSTYINETIDNMTLHKLETMDVRNVSLPTLTEQVMKDSQGNEYNVGNNVTSDIAVRKALSIGINRQEIIDNAFNGEGKPAVNFTDNLPWASTDDYEDNQVDEAKKILEDAGWIDSDGDGIREKGDLKCSFDLIAPGNDEDRYKLATALAENAKNLGIEINVRNESWDVAVVEENTTPIVWGWGQFSPTVIYSTYDSEMFLEAQYANVTGYTNADCDAAIEKAFAASNQADANAAWKEAQAIGDSEYPYLYLVNIEHSYFVKDNLDISEATQIPHPHGHGSPIICNLKDWVLN</sequence>
<dbReference type="PANTHER" id="PTHR30290">
    <property type="entry name" value="PERIPLASMIC BINDING COMPONENT OF ABC TRANSPORTER"/>
    <property type="match status" value="1"/>
</dbReference>
<keyword evidence="7" id="KW-1185">Reference proteome</keyword>
<feature type="compositionally biased region" description="Polar residues" evidence="4">
    <location>
        <begin position="52"/>
        <end position="71"/>
    </location>
</feature>
<organism evidence="6 7">
    <name type="scientific">Butyrivibrio proteoclasticus</name>
    <dbReference type="NCBI Taxonomy" id="43305"/>
    <lineage>
        <taxon>Bacteria</taxon>
        <taxon>Bacillati</taxon>
        <taxon>Bacillota</taxon>
        <taxon>Clostridia</taxon>
        <taxon>Lachnospirales</taxon>
        <taxon>Lachnospiraceae</taxon>
        <taxon>Butyrivibrio</taxon>
    </lineage>
</organism>
<evidence type="ECO:0000313" key="6">
    <source>
        <dbReference type="EMBL" id="SFQ27045.1"/>
    </source>
</evidence>
<dbReference type="PIRSF" id="PIRSF002741">
    <property type="entry name" value="MppA"/>
    <property type="match status" value="1"/>
</dbReference>
<evidence type="ECO:0000256" key="1">
    <source>
        <dbReference type="ARBA" id="ARBA00005695"/>
    </source>
</evidence>
<dbReference type="Gene3D" id="3.10.105.10">
    <property type="entry name" value="Dipeptide-binding Protein, Domain 3"/>
    <property type="match status" value="1"/>
</dbReference>
<dbReference type="AlphaFoldDB" id="A0A1I5X4V3"/>
<feature type="domain" description="Solute-binding protein family 5" evidence="5">
    <location>
        <begin position="124"/>
        <end position="479"/>
    </location>
</feature>
<dbReference type="EMBL" id="FOXO01000028">
    <property type="protein sequence ID" value="SFQ27045.1"/>
    <property type="molecule type" value="Genomic_DNA"/>
</dbReference>
<name>A0A1I5X4V3_9FIRM</name>
<dbReference type="GO" id="GO:0015833">
    <property type="term" value="P:peptide transport"/>
    <property type="evidence" value="ECO:0007669"/>
    <property type="project" value="TreeGrafter"/>
</dbReference>
<dbReference type="GO" id="GO:0042597">
    <property type="term" value="C:periplasmic space"/>
    <property type="evidence" value="ECO:0007669"/>
    <property type="project" value="UniProtKB-ARBA"/>
</dbReference>
<keyword evidence="3" id="KW-0732">Signal</keyword>
<dbReference type="Proteomes" id="UP000182624">
    <property type="component" value="Unassembled WGS sequence"/>
</dbReference>
<accession>A0A1I5X4V3</accession>
<gene>
    <name evidence="6" type="ORF">SAMN04487928_12820</name>
</gene>
<dbReference type="SUPFAM" id="SSF53850">
    <property type="entry name" value="Periplasmic binding protein-like II"/>
    <property type="match status" value="1"/>
</dbReference>
<evidence type="ECO:0000259" key="5">
    <source>
        <dbReference type="Pfam" id="PF00496"/>
    </source>
</evidence>
<feature type="region of interest" description="Disordered" evidence="4">
    <location>
        <begin position="45"/>
        <end position="72"/>
    </location>
</feature>
<dbReference type="Pfam" id="PF00496">
    <property type="entry name" value="SBP_bac_5"/>
    <property type="match status" value="1"/>
</dbReference>
<dbReference type="Gene3D" id="3.40.190.10">
    <property type="entry name" value="Periplasmic binding protein-like II"/>
    <property type="match status" value="1"/>
</dbReference>
<keyword evidence="2" id="KW-0813">Transport</keyword>
<dbReference type="PANTHER" id="PTHR30290:SF9">
    <property type="entry name" value="OLIGOPEPTIDE-BINDING PROTEIN APPA"/>
    <property type="match status" value="1"/>
</dbReference>
<dbReference type="InterPro" id="IPR000914">
    <property type="entry name" value="SBP_5_dom"/>
</dbReference>
<evidence type="ECO:0000256" key="4">
    <source>
        <dbReference type="SAM" id="MobiDB-lite"/>
    </source>
</evidence>
<dbReference type="InterPro" id="IPR030678">
    <property type="entry name" value="Peptide/Ni-bd"/>
</dbReference>
<evidence type="ECO:0000256" key="3">
    <source>
        <dbReference type="ARBA" id="ARBA00022729"/>
    </source>
</evidence>
<protein>
    <submittedName>
        <fullName evidence="6">Peptide/nickel transport system substrate-binding protein</fullName>
    </submittedName>
</protein>